<evidence type="ECO:0000313" key="3">
    <source>
        <dbReference type="Proteomes" id="UP001049176"/>
    </source>
</evidence>
<dbReference type="EMBL" id="CM032188">
    <property type="protein sequence ID" value="KAG7088044.1"/>
    <property type="molecule type" value="Genomic_DNA"/>
</dbReference>
<dbReference type="RefSeq" id="XP_043004515.1">
    <property type="nucleotide sequence ID" value="XM_043157149.1"/>
</dbReference>
<name>A0A9P7RQU7_9AGAR</name>
<dbReference type="AlphaFoldDB" id="A0A9P7RQU7"/>
<comment type="caution">
    <text evidence="2">The sequence shown here is derived from an EMBL/GenBank/DDBJ whole genome shotgun (WGS) entry which is preliminary data.</text>
</comment>
<dbReference type="KEGG" id="more:E1B28_012078"/>
<dbReference type="Proteomes" id="UP001049176">
    <property type="component" value="Chromosome 8"/>
</dbReference>
<protein>
    <submittedName>
        <fullName evidence="2">Uncharacterized protein</fullName>
    </submittedName>
</protein>
<dbReference type="GeneID" id="66081153"/>
<accession>A0A9P7RQU7</accession>
<evidence type="ECO:0000256" key="1">
    <source>
        <dbReference type="SAM" id="MobiDB-lite"/>
    </source>
</evidence>
<sequence>MVSLETLTPFQDKPIEPRQFQLISPRSFSVARYICHFEWIFGLEYDAFPFSSELNTMLVSKDIRQYLERGLLIFVPTADVLERAYEMLIYNNHRPRDPDERKRFEEFGTGPWEYTILPGRWNTKTKKSESLPPLFNHSSEGAFTPFFFDDRDFDTLPRFTSAVHPLIVVLLLRMNAPDNHPSQTIQEKLIAPLKKVFRKWPQWEHNRFLPMPNTKFKREYDAGQKIVCRCIYCSKSTPSTSTTSSSELEDTCTDDAEELEKEGREEEYKELSHIVNERISVWRGCLEGVASIHDDVKHDDILDRYAQECTDAADKVMLRQEEERAKREALAAEMQGDFPLKKKSRHS</sequence>
<keyword evidence="3" id="KW-1185">Reference proteome</keyword>
<evidence type="ECO:0000313" key="2">
    <source>
        <dbReference type="EMBL" id="KAG7088044.1"/>
    </source>
</evidence>
<reference evidence="2" key="1">
    <citation type="journal article" date="2021" name="Genome Biol. Evol.">
        <title>The assembled and annotated genome of the fairy-ring fungus Marasmius oreades.</title>
        <authorList>
            <person name="Hiltunen M."/>
            <person name="Ament-Velasquez S.L."/>
            <person name="Johannesson H."/>
        </authorList>
    </citation>
    <scope>NUCLEOTIDE SEQUENCE</scope>
    <source>
        <strain evidence="2">03SP1</strain>
    </source>
</reference>
<proteinExistence type="predicted"/>
<feature type="region of interest" description="Disordered" evidence="1">
    <location>
        <begin position="327"/>
        <end position="347"/>
    </location>
</feature>
<organism evidence="2 3">
    <name type="scientific">Marasmius oreades</name>
    <name type="common">fairy-ring Marasmius</name>
    <dbReference type="NCBI Taxonomy" id="181124"/>
    <lineage>
        <taxon>Eukaryota</taxon>
        <taxon>Fungi</taxon>
        <taxon>Dikarya</taxon>
        <taxon>Basidiomycota</taxon>
        <taxon>Agaricomycotina</taxon>
        <taxon>Agaricomycetes</taxon>
        <taxon>Agaricomycetidae</taxon>
        <taxon>Agaricales</taxon>
        <taxon>Marasmiineae</taxon>
        <taxon>Marasmiaceae</taxon>
        <taxon>Marasmius</taxon>
    </lineage>
</organism>
<gene>
    <name evidence="2" type="ORF">E1B28_012078</name>
</gene>